<organism evidence="2 3">
    <name type="scientific">Pseudonocardia zijingensis</name>
    <dbReference type="NCBI Taxonomy" id="153376"/>
    <lineage>
        <taxon>Bacteria</taxon>
        <taxon>Bacillati</taxon>
        <taxon>Actinomycetota</taxon>
        <taxon>Actinomycetes</taxon>
        <taxon>Pseudonocardiales</taxon>
        <taxon>Pseudonocardiaceae</taxon>
        <taxon>Pseudonocardia</taxon>
    </lineage>
</organism>
<dbReference type="InterPro" id="IPR002575">
    <property type="entry name" value="Aminoglycoside_PTrfase"/>
</dbReference>
<protein>
    <submittedName>
        <fullName evidence="2">Aminoglycoside phosphotransferase family protein</fullName>
    </submittedName>
</protein>
<evidence type="ECO:0000313" key="3">
    <source>
        <dbReference type="Proteomes" id="UP001499967"/>
    </source>
</evidence>
<reference evidence="2 3" key="1">
    <citation type="journal article" date="2019" name="Int. J. Syst. Evol. Microbiol.">
        <title>The Global Catalogue of Microorganisms (GCM) 10K type strain sequencing project: providing services to taxonomists for standard genome sequencing and annotation.</title>
        <authorList>
            <consortium name="The Broad Institute Genomics Platform"/>
            <consortium name="The Broad Institute Genome Sequencing Center for Infectious Disease"/>
            <person name="Wu L."/>
            <person name="Ma J."/>
        </authorList>
    </citation>
    <scope>NUCLEOTIDE SEQUENCE [LARGE SCALE GENOMIC DNA]</scope>
    <source>
        <strain evidence="2 3">JCM 11117</strain>
    </source>
</reference>
<dbReference type="Gene3D" id="3.90.1200.10">
    <property type="match status" value="1"/>
</dbReference>
<feature type="domain" description="Aminoglycoside phosphotransferase" evidence="1">
    <location>
        <begin position="34"/>
        <end position="259"/>
    </location>
</feature>
<accession>A0ABN1PJI4</accession>
<keyword evidence="3" id="KW-1185">Reference proteome</keyword>
<dbReference type="Proteomes" id="UP001499967">
    <property type="component" value="Unassembled WGS sequence"/>
</dbReference>
<dbReference type="InterPro" id="IPR051678">
    <property type="entry name" value="AGP_Transferase"/>
</dbReference>
<dbReference type="PANTHER" id="PTHR21310:SF42">
    <property type="entry name" value="BIFUNCTIONAL AAC_APH"/>
    <property type="match status" value="1"/>
</dbReference>
<proteinExistence type="predicted"/>
<dbReference type="PANTHER" id="PTHR21310">
    <property type="entry name" value="AMINOGLYCOSIDE PHOSPHOTRANSFERASE-RELATED-RELATED"/>
    <property type="match status" value="1"/>
</dbReference>
<name>A0ABN1PJI4_9PSEU</name>
<dbReference type="InterPro" id="IPR011009">
    <property type="entry name" value="Kinase-like_dom_sf"/>
</dbReference>
<sequence>MGLPSPFPRVDLSTVRELVSRQFPRWAALPVTEGPSDGAGNTLFRLGDDLVVRLPRHPGSAAAVDMAVTWLPRLAPLLPLAVPTPVAVGGPDEVFPGPWAVFRWLPGSGLDTGADVDLAAAAVRLGEFVAALRNVEVTGAPPSLRPHPLQGDDSDVRSAIRALGAAGVVDEAAATAVWEDALAAPSSRGPTWVNADLFPMNLLADRGALVAVIDFDLMGAGDSAVDMVPAWTLLTARTRALFREASGVDEATWGRGRGWALKAGLGAVRRYGLGDHPRAVEGRRAVAEAIADHRQGP</sequence>
<comment type="caution">
    <text evidence="2">The sequence shown here is derived from an EMBL/GenBank/DDBJ whole genome shotgun (WGS) entry which is preliminary data.</text>
</comment>
<evidence type="ECO:0000313" key="2">
    <source>
        <dbReference type="EMBL" id="GAA0929166.1"/>
    </source>
</evidence>
<evidence type="ECO:0000259" key="1">
    <source>
        <dbReference type="Pfam" id="PF01636"/>
    </source>
</evidence>
<gene>
    <name evidence="2" type="ORF">GCM10009559_15780</name>
</gene>
<dbReference type="Pfam" id="PF01636">
    <property type="entry name" value="APH"/>
    <property type="match status" value="1"/>
</dbReference>
<dbReference type="EMBL" id="BAAAHP010000045">
    <property type="protein sequence ID" value="GAA0929166.1"/>
    <property type="molecule type" value="Genomic_DNA"/>
</dbReference>
<dbReference type="Gene3D" id="3.30.200.20">
    <property type="entry name" value="Phosphorylase Kinase, domain 1"/>
    <property type="match status" value="1"/>
</dbReference>
<dbReference type="SUPFAM" id="SSF56112">
    <property type="entry name" value="Protein kinase-like (PK-like)"/>
    <property type="match status" value="1"/>
</dbReference>